<evidence type="ECO:0000256" key="2">
    <source>
        <dbReference type="ARBA" id="ARBA00022771"/>
    </source>
</evidence>
<dbReference type="GO" id="GO:0048513">
    <property type="term" value="P:animal organ development"/>
    <property type="evidence" value="ECO:0007669"/>
    <property type="project" value="UniProtKB-ARBA"/>
</dbReference>
<dbReference type="RefSeq" id="XP_047741759.1">
    <property type="nucleotide sequence ID" value="XM_047885803.1"/>
</dbReference>
<feature type="region of interest" description="Disordered" evidence="6">
    <location>
        <begin position="114"/>
        <end position="255"/>
    </location>
</feature>
<dbReference type="InterPro" id="IPR013087">
    <property type="entry name" value="Znf_C2H2_type"/>
</dbReference>
<evidence type="ECO:0000259" key="7">
    <source>
        <dbReference type="PROSITE" id="PS50097"/>
    </source>
</evidence>
<feature type="domain" description="C2H2-type" evidence="8">
    <location>
        <begin position="433"/>
        <end position="460"/>
    </location>
</feature>
<feature type="compositionally biased region" description="Low complexity" evidence="6">
    <location>
        <begin position="320"/>
        <end position="333"/>
    </location>
</feature>
<accession>A0A979FWV6</accession>
<dbReference type="SUPFAM" id="SSF54695">
    <property type="entry name" value="POZ domain"/>
    <property type="match status" value="1"/>
</dbReference>
<dbReference type="GeneID" id="108664648"/>
<organism evidence="9 10">
    <name type="scientific">Hyalella azteca</name>
    <name type="common">Amphipod</name>
    <dbReference type="NCBI Taxonomy" id="294128"/>
    <lineage>
        <taxon>Eukaryota</taxon>
        <taxon>Metazoa</taxon>
        <taxon>Ecdysozoa</taxon>
        <taxon>Arthropoda</taxon>
        <taxon>Crustacea</taxon>
        <taxon>Multicrustacea</taxon>
        <taxon>Malacostraca</taxon>
        <taxon>Eumalacostraca</taxon>
        <taxon>Peracarida</taxon>
        <taxon>Amphipoda</taxon>
        <taxon>Senticaudata</taxon>
        <taxon>Talitrida</taxon>
        <taxon>Talitroidea</taxon>
        <taxon>Hyalellidae</taxon>
        <taxon>Hyalella</taxon>
    </lineage>
</organism>
<evidence type="ECO:0000256" key="6">
    <source>
        <dbReference type="SAM" id="MobiDB-lite"/>
    </source>
</evidence>
<keyword evidence="1" id="KW-0479">Metal-binding</keyword>
<keyword evidence="4" id="KW-0539">Nucleus</keyword>
<evidence type="ECO:0000313" key="9">
    <source>
        <dbReference type="Proteomes" id="UP000694843"/>
    </source>
</evidence>
<feature type="region of interest" description="Disordered" evidence="6">
    <location>
        <begin position="349"/>
        <end position="368"/>
    </location>
</feature>
<feature type="domain" description="BTB" evidence="7">
    <location>
        <begin position="30"/>
        <end position="95"/>
    </location>
</feature>
<dbReference type="Pfam" id="PF00651">
    <property type="entry name" value="BTB"/>
    <property type="match status" value="1"/>
</dbReference>
<evidence type="ECO:0000256" key="1">
    <source>
        <dbReference type="ARBA" id="ARBA00022723"/>
    </source>
</evidence>
<dbReference type="Gene3D" id="3.30.710.10">
    <property type="entry name" value="Potassium Channel Kv1.1, Chain A"/>
    <property type="match status" value="1"/>
</dbReference>
<dbReference type="CDD" id="cd18315">
    <property type="entry name" value="BTB_POZ_BAB-like"/>
    <property type="match status" value="1"/>
</dbReference>
<feature type="region of interest" description="Disordered" evidence="6">
    <location>
        <begin position="278"/>
        <end position="341"/>
    </location>
</feature>
<evidence type="ECO:0000313" key="10">
    <source>
        <dbReference type="RefSeq" id="XP_047741759.1"/>
    </source>
</evidence>
<dbReference type="InterPro" id="IPR011333">
    <property type="entry name" value="SKP1/BTB/POZ_sf"/>
</dbReference>
<dbReference type="GO" id="GO:0006357">
    <property type="term" value="P:regulation of transcription by RNA polymerase II"/>
    <property type="evidence" value="ECO:0007669"/>
    <property type="project" value="TreeGrafter"/>
</dbReference>
<evidence type="ECO:0000256" key="5">
    <source>
        <dbReference type="PROSITE-ProRule" id="PRU00042"/>
    </source>
</evidence>
<dbReference type="Gene3D" id="3.30.160.60">
    <property type="entry name" value="Classic Zinc Finger"/>
    <property type="match status" value="2"/>
</dbReference>
<dbReference type="PROSITE" id="PS50097">
    <property type="entry name" value="BTB"/>
    <property type="match status" value="1"/>
</dbReference>
<dbReference type="PROSITE" id="PS00028">
    <property type="entry name" value="ZINC_FINGER_C2H2_1"/>
    <property type="match status" value="1"/>
</dbReference>
<dbReference type="PANTHER" id="PTHR23110:SF98">
    <property type="entry name" value="PRE-LOLA-G, ISOFORM C-RELATED"/>
    <property type="match status" value="1"/>
</dbReference>
<dbReference type="FunFam" id="3.30.160.60:FF:002343">
    <property type="entry name" value="Zinc finger protein 33A"/>
    <property type="match status" value="1"/>
</dbReference>
<evidence type="ECO:0000259" key="8">
    <source>
        <dbReference type="PROSITE" id="PS50157"/>
    </source>
</evidence>
<dbReference type="GO" id="GO:0003006">
    <property type="term" value="P:developmental process involved in reproduction"/>
    <property type="evidence" value="ECO:0007669"/>
    <property type="project" value="UniProtKB-ARBA"/>
</dbReference>
<dbReference type="InterPro" id="IPR051095">
    <property type="entry name" value="Dros_DevTransReg"/>
</dbReference>
<dbReference type="GO" id="GO:0005634">
    <property type="term" value="C:nucleus"/>
    <property type="evidence" value="ECO:0007669"/>
    <property type="project" value="TreeGrafter"/>
</dbReference>
<feature type="compositionally biased region" description="Gly residues" evidence="6">
    <location>
        <begin position="287"/>
        <end position="298"/>
    </location>
</feature>
<dbReference type="SMART" id="SM00355">
    <property type="entry name" value="ZnF_C2H2"/>
    <property type="match status" value="2"/>
</dbReference>
<dbReference type="InterPro" id="IPR036236">
    <property type="entry name" value="Znf_C2H2_sf"/>
</dbReference>
<feature type="domain" description="C2H2-type" evidence="8">
    <location>
        <begin position="461"/>
        <end position="489"/>
    </location>
</feature>
<gene>
    <name evidence="10" type="primary">LOC108664648</name>
</gene>
<proteinExistence type="predicted"/>
<feature type="compositionally biased region" description="Polar residues" evidence="6">
    <location>
        <begin position="351"/>
        <end position="368"/>
    </location>
</feature>
<keyword evidence="2 5" id="KW-0863">Zinc-finger</keyword>
<dbReference type="GO" id="GO:0048666">
    <property type="term" value="P:neuron development"/>
    <property type="evidence" value="ECO:0007669"/>
    <property type="project" value="UniProtKB-ARBA"/>
</dbReference>
<name>A0A979FWV6_HYAAZ</name>
<keyword evidence="3" id="KW-0862">Zinc</keyword>
<dbReference type="SUPFAM" id="SSF57667">
    <property type="entry name" value="beta-beta-alpha zinc fingers"/>
    <property type="match status" value="1"/>
</dbReference>
<feature type="compositionally biased region" description="Basic and acidic residues" evidence="6">
    <location>
        <begin position="147"/>
        <end position="166"/>
    </location>
</feature>
<dbReference type="AlphaFoldDB" id="A0A979FWV6"/>
<feature type="compositionally biased region" description="Basic and acidic residues" evidence="6">
    <location>
        <begin position="121"/>
        <end position="134"/>
    </location>
</feature>
<feature type="compositionally biased region" description="Polar residues" evidence="6">
    <location>
        <begin position="239"/>
        <end position="249"/>
    </location>
</feature>
<dbReference type="SMART" id="SM00225">
    <property type="entry name" value="BTB"/>
    <property type="match status" value="1"/>
</dbReference>
<evidence type="ECO:0000256" key="3">
    <source>
        <dbReference type="ARBA" id="ARBA00022833"/>
    </source>
</evidence>
<protein>
    <submittedName>
        <fullName evidence="10">Longitudinals lacking protein, isoforms H/M/V isoform X18</fullName>
    </submittedName>
</protein>
<reference evidence="10" key="1">
    <citation type="submission" date="2025-08" db="UniProtKB">
        <authorList>
            <consortium name="RefSeq"/>
        </authorList>
    </citation>
    <scope>IDENTIFICATION</scope>
    <source>
        <tissue evidence="10">Whole organism</tissue>
    </source>
</reference>
<feature type="compositionally biased region" description="Low complexity" evidence="6">
    <location>
        <begin position="168"/>
        <end position="184"/>
    </location>
</feature>
<keyword evidence="9" id="KW-1185">Reference proteome</keyword>
<dbReference type="Proteomes" id="UP000694843">
    <property type="component" value="Unplaced"/>
</dbReference>
<dbReference type="InterPro" id="IPR000210">
    <property type="entry name" value="BTB/POZ_dom"/>
</dbReference>
<dbReference type="GO" id="GO:0008270">
    <property type="term" value="F:zinc ion binding"/>
    <property type="evidence" value="ECO:0007669"/>
    <property type="project" value="UniProtKB-KW"/>
</dbReference>
<evidence type="ECO:0000256" key="4">
    <source>
        <dbReference type="ARBA" id="ARBA00023242"/>
    </source>
</evidence>
<sequence>MEELLSLKWNNHRSTFIHVLGILRDKQLYTDATLACDGKFYSVHKLVLSTCSDYFSAMLDRTNCKSPVIVLKDIKCEDLEALLDYMYLGEVNVRQSDLATLIKAAECLRVKGLAVPDDEPPASKKRETQTRRNDPSSSPPAKRKRRNDVVDDGRDDVRPARVDRRRSSSPARSSSRPKSPAISSTPLSPVNHHRSTPQKQQSSSNSDHHAVESSPKTSHSVAGGGGGTDDGALGDPVHSSESTNNQAYASDQVEPYVKVEMDDGSGADLEAYDLSNDGAFKEEGEDGGGSTTGDGGGDLSNDLPEFLQQATGPMAGGAFGHSSFSGSTSFQPGDLAGWQGDGSNVGFPHLNFSSAESASQQNAPGSISATCSPSIQGWMPETSFKTVAYPSEGSCETFSIGQNVRTSLNSGQVLTPVPSFPVAHSASTRVKRKFCHLCPFSVGNSTDLVRHLRTHTGEKPFGCPMCSYRAAQKSTLSRHVRTVHSTKSSEQKTI</sequence>
<dbReference type="PROSITE" id="PS50157">
    <property type="entry name" value="ZINC_FINGER_C2H2_2"/>
    <property type="match status" value="2"/>
</dbReference>
<dbReference type="PANTHER" id="PTHR23110">
    <property type="entry name" value="BTB DOMAIN TRANSCRIPTION FACTOR"/>
    <property type="match status" value="1"/>
</dbReference>